<evidence type="ECO:0000256" key="6">
    <source>
        <dbReference type="ARBA" id="ARBA00023004"/>
    </source>
</evidence>
<feature type="compositionally biased region" description="Polar residues" evidence="7">
    <location>
        <begin position="1"/>
        <end position="21"/>
    </location>
</feature>
<evidence type="ECO:0000313" key="9">
    <source>
        <dbReference type="Proteomes" id="UP001642406"/>
    </source>
</evidence>
<keyword evidence="9" id="KW-1185">Reference proteome</keyword>
<evidence type="ECO:0000313" key="8">
    <source>
        <dbReference type="EMBL" id="CAK7211391.1"/>
    </source>
</evidence>
<comment type="similarity">
    <text evidence="2">Belongs to the TfdA dioxygenase family.</text>
</comment>
<dbReference type="InterPro" id="IPR042098">
    <property type="entry name" value="TauD-like_sf"/>
</dbReference>
<reference evidence="8 9" key="1">
    <citation type="submission" date="2024-01" db="EMBL/GenBank/DDBJ databases">
        <authorList>
            <person name="Allen C."/>
            <person name="Tagirdzhanova G."/>
        </authorList>
    </citation>
    <scope>NUCLEOTIDE SEQUENCE [LARGE SCALE GENOMIC DNA]</scope>
</reference>
<keyword evidence="5" id="KW-0560">Oxidoreductase</keyword>
<keyword evidence="4" id="KW-0223">Dioxygenase</keyword>
<feature type="region of interest" description="Disordered" evidence="7">
    <location>
        <begin position="1"/>
        <end position="32"/>
    </location>
</feature>
<evidence type="ECO:0000256" key="3">
    <source>
        <dbReference type="ARBA" id="ARBA00022723"/>
    </source>
</evidence>
<dbReference type="SUPFAM" id="SSF51197">
    <property type="entry name" value="Clavaminate synthase-like"/>
    <property type="match status" value="1"/>
</dbReference>
<sequence length="116" mass="12760">MSTTQTVTSLAPVESVQNAAETSVDCKTSDHRGPRVQLSTLAPAQLNDLALLAAERGVVVFYDQDFADIGQGRQLAYGQHFSRLHVHQMGRHVKDYPALLPVYRDFTAGAIDHKIK</sequence>
<comment type="caution">
    <text evidence="8">The sequence shown here is derived from an EMBL/GenBank/DDBJ whole genome shotgun (WGS) entry which is preliminary data.</text>
</comment>
<organism evidence="8 9">
    <name type="scientific">Sporothrix bragantina</name>
    <dbReference type="NCBI Taxonomy" id="671064"/>
    <lineage>
        <taxon>Eukaryota</taxon>
        <taxon>Fungi</taxon>
        <taxon>Dikarya</taxon>
        <taxon>Ascomycota</taxon>
        <taxon>Pezizomycotina</taxon>
        <taxon>Sordariomycetes</taxon>
        <taxon>Sordariomycetidae</taxon>
        <taxon>Ophiostomatales</taxon>
        <taxon>Ophiostomataceae</taxon>
        <taxon>Sporothrix</taxon>
    </lineage>
</organism>
<dbReference type="PANTHER" id="PTHR30468:SF28">
    <property type="entry name" value="ALPHA-KETOGLUTARATE-DEPENDENT TAURINE DIOXYGENASE (AFU_ORTHOLOGUE AFUA_8G02210)-RELATED"/>
    <property type="match status" value="1"/>
</dbReference>
<comment type="cofactor">
    <cofactor evidence="1">
        <name>Fe(2+)</name>
        <dbReference type="ChEBI" id="CHEBI:29033"/>
    </cofactor>
</comment>
<name>A0ABP0AVV0_9PEZI</name>
<dbReference type="EMBL" id="CAWUHC010000006">
    <property type="protein sequence ID" value="CAK7211391.1"/>
    <property type="molecule type" value="Genomic_DNA"/>
</dbReference>
<gene>
    <name evidence="8" type="ORF">SBRCBS47491_001110</name>
</gene>
<accession>A0ABP0AVV0</accession>
<protein>
    <recommendedName>
        <fullName evidence="10">TauD/TfdA-like domain-containing protein</fullName>
    </recommendedName>
</protein>
<evidence type="ECO:0000256" key="1">
    <source>
        <dbReference type="ARBA" id="ARBA00001954"/>
    </source>
</evidence>
<evidence type="ECO:0000256" key="5">
    <source>
        <dbReference type="ARBA" id="ARBA00023002"/>
    </source>
</evidence>
<dbReference type="InterPro" id="IPR051323">
    <property type="entry name" value="AtsK-like"/>
</dbReference>
<evidence type="ECO:0000256" key="7">
    <source>
        <dbReference type="SAM" id="MobiDB-lite"/>
    </source>
</evidence>
<dbReference type="Gene3D" id="3.60.130.10">
    <property type="entry name" value="Clavaminate synthase-like"/>
    <property type="match status" value="1"/>
</dbReference>
<proteinExistence type="inferred from homology"/>
<evidence type="ECO:0000256" key="4">
    <source>
        <dbReference type="ARBA" id="ARBA00022964"/>
    </source>
</evidence>
<keyword evidence="3" id="KW-0479">Metal-binding</keyword>
<evidence type="ECO:0000256" key="2">
    <source>
        <dbReference type="ARBA" id="ARBA00005896"/>
    </source>
</evidence>
<keyword evidence="6" id="KW-0408">Iron</keyword>
<dbReference type="Proteomes" id="UP001642406">
    <property type="component" value="Unassembled WGS sequence"/>
</dbReference>
<evidence type="ECO:0008006" key="10">
    <source>
        <dbReference type="Google" id="ProtNLM"/>
    </source>
</evidence>
<dbReference type="PANTHER" id="PTHR30468">
    <property type="entry name" value="ALPHA-KETOGLUTARATE-DEPENDENT SULFONATE DIOXYGENASE"/>
    <property type="match status" value="1"/>
</dbReference>